<dbReference type="RefSeq" id="WP_109008263.1">
    <property type="nucleotide sequence ID" value="NZ_BDUD01000001.1"/>
</dbReference>
<keyword evidence="1" id="KW-0812">Transmembrane</keyword>
<dbReference type="AlphaFoldDB" id="A0A2R5FRD5"/>
<feature type="transmembrane region" description="Helical" evidence="1">
    <location>
        <begin position="115"/>
        <end position="141"/>
    </location>
</feature>
<reference evidence="2 3" key="1">
    <citation type="submission" date="2017-06" db="EMBL/GenBank/DDBJ databases">
        <title>Genome sequencing of cyanobaciteial culture collection at National Institute for Environmental Studies (NIES).</title>
        <authorList>
            <person name="Hirose Y."/>
            <person name="Shimura Y."/>
            <person name="Fujisawa T."/>
            <person name="Nakamura Y."/>
            <person name="Kawachi M."/>
        </authorList>
    </citation>
    <scope>NUCLEOTIDE SEQUENCE [LARGE SCALE GENOMIC DNA]</scope>
    <source>
        <strain evidence="2 3">NIES-4072</strain>
    </source>
</reference>
<dbReference type="OrthoDB" id="7361074at2"/>
<sequence length="149" mass="16007">MAQKVALSRFALAFIAGFVSVLLFHQGVLALLHAVNFAPRAPYATAPTQPLGIPQIWSSAFWGGIWGLIWVAVAPRFRHDKSYWLAALVFGAIVPTLVAWFVVAPLKGQPIAGGWKLAGIVTGLLVNGAWGIGTAGLLRLFSREKLFNS</sequence>
<feature type="transmembrane region" description="Helical" evidence="1">
    <location>
        <begin position="12"/>
        <end position="35"/>
    </location>
</feature>
<keyword evidence="1" id="KW-1133">Transmembrane helix</keyword>
<evidence type="ECO:0000313" key="3">
    <source>
        <dbReference type="Proteomes" id="UP000245124"/>
    </source>
</evidence>
<dbReference type="EMBL" id="BDUD01000001">
    <property type="protein sequence ID" value="GBG18204.1"/>
    <property type="molecule type" value="Genomic_DNA"/>
</dbReference>
<dbReference type="Proteomes" id="UP000245124">
    <property type="component" value="Unassembled WGS sequence"/>
</dbReference>
<feature type="transmembrane region" description="Helical" evidence="1">
    <location>
        <begin position="83"/>
        <end position="103"/>
    </location>
</feature>
<comment type="caution">
    <text evidence="2">The sequence shown here is derived from an EMBL/GenBank/DDBJ whole genome shotgun (WGS) entry which is preliminary data.</text>
</comment>
<protein>
    <submittedName>
        <fullName evidence="2">Uncharacterized protein</fullName>
    </submittedName>
</protein>
<evidence type="ECO:0000256" key="1">
    <source>
        <dbReference type="SAM" id="Phobius"/>
    </source>
</evidence>
<keyword evidence="1" id="KW-0472">Membrane</keyword>
<evidence type="ECO:0000313" key="2">
    <source>
        <dbReference type="EMBL" id="GBG18204.1"/>
    </source>
</evidence>
<proteinExistence type="predicted"/>
<gene>
    <name evidence="2" type="ORF">NIES4072_18680</name>
</gene>
<keyword evidence="3" id="KW-1185">Reference proteome</keyword>
<name>A0A2R5FRD5_NOSCO</name>
<organism evidence="2 3">
    <name type="scientific">Nostoc commune NIES-4072</name>
    <dbReference type="NCBI Taxonomy" id="2005467"/>
    <lineage>
        <taxon>Bacteria</taxon>
        <taxon>Bacillati</taxon>
        <taxon>Cyanobacteriota</taxon>
        <taxon>Cyanophyceae</taxon>
        <taxon>Nostocales</taxon>
        <taxon>Nostocaceae</taxon>
        <taxon>Nostoc</taxon>
    </lineage>
</organism>
<feature type="transmembrane region" description="Helical" evidence="1">
    <location>
        <begin position="55"/>
        <end position="74"/>
    </location>
</feature>
<accession>A0A2R5FRD5</accession>